<organism evidence="2 3">
    <name type="scientific">Streptomyces tuirus</name>
    <dbReference type="NCBI Taxonomy" id="68278"/>
    <lineage>
        <taxon>Bacteria</taxon>
        <taxon>Bacillati</taxon>
        <taxon>Actinomycetota</taxon>
        <taxon>Actinomycetes</taxon>
        <taxon>Kitasatosporales</taxon>
        <taxon>Streptomycetaceae</taxon>
        <taxon>Streptomyces</taxon>
    </lineage>
</organism>
<name>A0A7G1NRP5_9ACTN</name>
<dbReference type="Proteomes" id="UP000516373">
    <property type="component" value="Chromosome"/>
</dbReference>
<accession>A0A7G1NRP5</accession>
<evidence type="ECO:0000313" key="3">
    <source>
        <dbReference type="Proteomes" id="UP000516373"/>
    </source>
</evidence>
<dbReference type="AlphaFoldDB" id="A0A7G1NRP5"/>
<sequence>MGVGVWGVGGCVCVRRRGLGRGRGSVVDAVDPVVVESAAVLARHLRQGRDRRLAVLEWFAEAGMGVRPGAVPVPEPAIGTVRQALVWVLERSVSQRLVALARSAAGAGEEGQDALYAAAGRVLGAYRGAAHPALVRAALEAGEDVPVDAERDFRSMVHLVAAVGLGVQEVGTDALAEAFAAFGMFGLTVEDWAQMLGAAERGEGPPVDWGQLQQHADFVGQVQRAGDEELVRARTVMIGLRGFYGLYVLHGLLLPDTPAQAALRRRIDDLGVFPLLDHVMAVNPSPRQFAELLVVCLEPFYDNLYETLMEQLAEDPAVFRVPGDETGVVGFGEAWAGAVRDLPVPGRDGGAGVGPGERSAKRS</sequence>
<gene>
    <name evidence="2" type="ORF">GCM10017668_69840</name>
</gene>
<evidence type="ECO:0000313" key="2">
    <source>
        <dbReference type="EMBL" id="BCL25141.1"/>
    </source>
</evidence>
<proteinExistence type="predicted"/>
<protein>
    <submittedName>
        <fullName evidence="2">Uncharacterized protein</fullName>
    </submittedName>
</protein>
<dbReference type="KEGG" id="stui:GCM10017668_69840"/>
<evidence type="ECO:0000256" key="1">
    <source>
        <dbReference type="SAM" id="MobiDB-lite"/>
    </source>
</evidence>
<reference evidence="2 3" key="1">
    <citation type="journal article" date="2014" name="Int. J. Syst. Evol. Microbiol.">
        <title>Complete genome sequence of Corynebacterium casei LMG S-19264T (=DSM 44701T), isolated from a smear-ripened cheese.</title>
        <authorList>
            <consortium name="US DOE Joint Genome Institute (JGI-PGF)"/>
            <person name="Walter F."/>
            <person name="Albersmeier A."/>
            <person name="Kalinowski J."/>
            <person name="Ruckert C."/>
        </authorList>
    </citation>
    <scope>NUCLEOTIDE SEQUENCE [LARGE SCALE GENOMIC DNA]</scope>
    <source>
        <strain evidence="2 3">JCM 4255</strain>
    </source>
</reference>
<dbReference type="EMBL" id="AP023439">
    <property type="protein sequence ID" value="BCL25141.1"/>
    <property type="molecule type" value="Genomic_DNA"/>
</dbReference>
<feature type="region of interest" description="Disordered" evidence="1">
    <location>
        <begin position="343"/>
        <end position="363"/>
    </location>
</feature>